<keyword evidence="2" id="KW-1185">Reference proteome</keyword>
<evidence type="ECO:0000313" key="1">
    <source>
        <dbReference type="EMBL" id="EEF79917.1"/>
    </source>
</evidence>
<evidence type="ECO:0000313" key="2">
    <source>
        <dbReference type="Proteomes" id="UP000004679"/>
    </source>
</evidence>
<dbReference type="RefSeq" id="WP_008291010.1">
    <property type="nucleotide sequence ID" value="NZ_GG657897.1"/>
</dbReference>
<organism evidence="1 2">
    <name type="scientific">Methylophaga thiooxydans DMS010</name>
    <dbReference type="NCBI Taxonomy" id="637616"/>
    <lineage>
        <taxon>Bacteria</taxon>
        <taxon>Pseudomonadati</taxon>
        <taxon>Pseudomonadota</taxon>
        <taxon>Gammaproteobacteria</taxon>
        <taxon>Thiotrichales</taxon>
        <taxon>Piscirickettsiaceae</taxon>
        <taxon>Methylophaga</taxon>
    </lineage>
</organism>
<protein>
    <submittedName>
        <fullName evidence="1">Uncharacterized protein</fullName>
    </submittedName>
</protein>
<name>C0N5Z9_9GAMM</name>
<reference evidence="1 2" key="1">
    <citation type="journal article" date="2011" name="J. Bacteriol.">
        <title>Draft genome sequence of the chemolithoheterotrophic, halophilic methylotroph Methylophaga thiooxydans DMS010.</title>
        <authorList>
            <person name="Boden R."/>
            <person name="Ferriera S."/>
            <person name="Johnson J."/>
            <person name="Kelly D.P."/>
            <person name="Murrell J.C."/>
            <person name="Schafer H."/>
        </authorList>
    </citation>
    <scope>NUCLEOTIDE SEQUENCE [LARGE SCALE GENOMIC DNA]</scope>
    <source>
        <strain evidence="1 2">DMS010</strain>
    </source>
</reference>
<gene>
    <name evidence="1" type="ORF">MDMS009_1468</name>
</gene>
<dbReference type="Proteomes" id="UP000004679">
    <property type="component" value="Unassembled WGS sequence"/>
</dbReference>
<accession>C0N5Z9</accession>
<dbReference type="EMBL" id="GG657897">
    <property type="protein sequence ID" value="EEF79917.1"/>
    <property type="molecule type" value="Genomic_DNA"/>
</dbReference>
<proteinExistence type="predicted"/>
<sequence>MAVTGADMMTEHAVLFSSVAVMAEFHPQAKALRFWRDEQDNSLQSRVEFYDAPLQALEELEADIAIVSRDLSDAVIPDFHSFCQDIEIIFDGGQPSGPIAALTKLDWPRFRRISAYAQYWKLHNPREVNKLLTFIMGIPLYSCLVGELIAQRHSEEEQEILSQIEQPGGVYIIGVNRFRQLFQEDIDNAFNEAKMLVSTFRGTRSENAARIVNGMLDSMRMKPS</sequence>
<dbReference type="HOGENOM" id="CLU_1293132_0_0_6"/>
<dbReference type="AlphaFoldDB" id="C0N5Z9"/>